<organism evidence="1 2">
    <name type="scientific">Pseudonocardia benzenivorans</name>
    <dbReference type="NCBI Taxonomy" id="228005"/>
    <lineage>
        <taxon>Bacteria</taxon>
        <taxon>Bacillati</taxon>
        <taxon>Actinomycetota</taxon>
        <taxon>Actinomycetes</taxon>
        <taxon>Pseudonocardiales</taxon>
        <taxon>Pseudonocardiaceae</taxon>
        <taxon>Pseudonocardia</taxon>
    </lineage>
</organism>
<keyword evidence="2" id="KW-1185">Reference proteome</keyword>
<evidence type="ECO:0008006" key="3">
    <source>
        <dbReference type="Google" id="ProtNLM"/>
    </source>
</evidence>
<proteinExistence type="predicted"/>
<reference evidence="2" key="1">
    <citation type="journal article" date="2019" name="Int. J. Syst. Evol. Microbiol.">
        <title>The Global Catalogue of Microorganisms (GCM) 10K type strain sequencing project: providing services to taxonomists for standard genome sequencing and annotation.</title>
        <authorList>
            <consortium name="The Broad Institute Genomics Platform"/>
            <consortium name="The Broad Institute Genome Sequencing Center for Infectious Disease"/>
            <person name="Wu L."/>
            <person name="Ma J."/>
        </authorList>
    </citation>
    <scope>NUCLEOTIDE SEQUENCE [LARGE SCALE GENOMIC DNA]</scope>
    <source>
        <strain evidence="2">CCUG 49018</strain>
    </source>
</reference>
<evidence type="ECO:0000313" key="1">
    <source>
        <dbReference type="EMBL" id="MFD1237635.1"/>
    </source>
</evidence>
<dbReference type="EMBL" id="JBHTMB010000302">
    <property type="protein sequence ID" value="MFD1237635.1"/>
    <property type="molecule type" value="Genomic_DNA"/>
</dbReference>
<comment type="caution">
    <text evidence="1">The sequence shown here is derived from an EMBL/GenBank/DDBJ whole genome shotgun (WGS) entry which is preliminary data.</text>
</comment>
<dbReference type="Proteomes" id="UP001597182">
    <property type="component" value="Unassembled WGS sequence"/>
</dbReference>
<evidence type="ECO:0000313" key="2">
    <source>
        <dbReference type="Proteomes" id="UP001597182"/>
    </source>
</evidence>
<gene>
    <name evidence="1" type="ORF">ACFQ34_30490</name>
</gene>
<name>A0ABW3VTD7_9PSEU</name>
<protein>
    <recommendedName>
        <fullName evidence="3">Protein phosphatase 2C-like protein</fullName>
    </recommendedName>
</protein>
<sequence>MQTDEQIGFHWVTPGGTPVGLVDLVHLDSEPHRLVPTHLAALDDAMVLAAGRFGQVLGGSRAPTAAERTDLRELHRAIDRLCVEYCDAAAVLGTVVDARAGQILGTAAFIGIRARFPLGLLGPAPFDGELDQPSLGVVSGYGQLIVVDPERPWAGGRWVIRTEDGRRYPATLSQLLFDSSGVHKDAARREHRDALEAVVRHAGDGDPLIVACAVDWLLYDWLLAHRDGPDSGAVQFTGPEAARDAAAVLGGIQTSARCRSTVDPQLLELPAALGPFGNARA</sequence>
<accession>A0ABW3VTD7</accession>